<reference evidence="17" key="1">
    <citation type="journal article" date="2015" name="Chem. Biol.">
        <title>Structure, bioactivity, and resistance mechanism of streptomonomicin, an unusual lasso Peptide from an understudied halophilic actinomycete.</title>
        <authorList>
            <person name="Metelev M."/>
            <person name="Tietz J.I."/>
            <person name="Melby J.O."/>
            <person name="Blair P.M."/>
            <person name="Zhu L."/>
            <person name="Livnat I."/>
            <person name="Severinov K."/>
            <person name="Mitchell D.A."/>
        </authorList>
    </citation>
    <scope>NUCLEOTIDE SEQUENCE [LARGE SCALE GENOMIC DNA]</scope>
    <source>
        <strain evidence="17">YIM 90003</strain>
    </source>
</reference>
<evidence type="ECO:0000256" key="14">
    <source>
        <dbReference type="PIRSR" id="PIRSR000239-1"/>
    </source>
</evidence>
<feature type="active site" description="Cysteine sulfenic acid (-SOH) intermediate; for peroxidase activity" evidence="14">
    <location>
        <position position="46"/>
    </location>
</feature>
<evidence type="ECO:0000256" key="11">
    <source>
        <dbReference type="ARBA" id="ARBA00068979"/>
    </source>
</evidence>
<name>A0A0C2JMY4_9ACTN</name>
<dbReference type="EMBL" id="JROO01000004">
    <property type="protein sequence ID" value="KII00301.1"/>
    <property type="molecule type" value="Genomic_DNA"/>
</dbReference>
<dbReference type="InterPro" id="IPR000866">
    <property type="entry name" value="AhpC/TSA"/>
</dbReference>
<comment type="subunit">
    <text evidence="9">Homodimer. Forms both dimers and octamers; a tightly-associated dimer and a ring-like octamer.</text>
</comment>
<dbReference type="SUPFAM" id="SSF52833">
    <property type="entry name" value="Thioredoxin-like"/>
    <property type="match status" value="1"/>
</dbReference>
<keyword evidence="17" id="KW-1185">Reference proteome</keyword>
<dbReference type="GO" id="GO:0004601">
    <property type="term" value="F:peroxidase activity"/>
    <property type="evidence" value="ECO:0007669"/>
    <property type="project" value="UniProtKB-KW"/>
</dbReference>
<dbReference type="FunFam" id="3.40.30.10:FF:000118">
    <property type="entry name" value="Peroxiredoxin AhpE"/>
    <property type="match status" value="1"/>
</dbReference>
<evidence type="ECO:0000256" key="3">
    <source>
        <dbReference type="ARBA" id="ARBA00023002"/>
    </source>
</evidence>
<comment type="caution">
    <text evidence="16">The sequence shown here is derived from an EMBL/GenBank/DDBJ whole genome shotgun (WGS) entry which is preliminary data.</text>
</comment>
<dbReference type="EC" id="1.11.1.29" evidence="10"/>
<keyword evidence="1" id="KW-0575">Peroxidase</keyword>
<feature type="domain" description="Thioredoxin" evidence="15">
    <location>
        <begin position="3"/>
        <end position="153"/>
    </location>
</feature>
<evidence type="ECO:0000256" key="7">
    <source>
        <dbReference type="ARBA" id="ARBA00056930"/>
    </source>
</evidence>
<dbReference type="STRING" id="183763.LP52_01650"/>
<dbReference type="PROSITE" id="PS51352">
    <property type="entry name" value="THIOREDOXIN_2"/>
    <property type="match status" value="1"/>
</dbReference>
<dbReference type="Pfam" id="PF00578">
    <property type="entry name" value="AhpC-TSA"/>
    <property type="match status" value="1"/>
</dbReference>
<keyword evidence="2" id="KW-0049">Antioxidant</keyword>
<evidence type="ECO:0000256" key="6">
    <source>
        <dbReference type="ARBA" id="ARBA00052774"/>
    </source>
</evidence>
<evidence type="ECO:0000256" key="2">
    <source>
        <dbReference type="ARBA" id="ARBA00022862"/>
    </source>
</evidence>
<keyword evidence="4" id="KW-0676">Redox-active center</keyword>
<evidence type="ECO:0000313" key="16">
    <source>
        <dbReference type="EMBL" id="KII00301.1"/>
    </source>
</evidence>
<keyword evidence="3" id="KW-0560">Oxidoreductase</keyword>
<dbReference type="CDD" id="cd03018">
    <property type="entry name" value="PRX_AhpE_like"/>
    <property type="match status" value="1"/>
</dbReference>
<evidence type="ECO:0000256" key="5">
    <source>
        <dbReference type="ARBA" id="ARBA00032824"/>
    </source>
</evidence>
<dbReference type="AlphaFoldDB" id="A0A0C2JMY4"/>
<evidence type="ECO:0000259" key="15">
    <source>
        <dbReference type="PROSITE" id="PS51352"/>
    </source>
</evidence>
<accession>A0A0C2JMY4</accession>
<dbReference type="InterPro" id="IPR050455">
    <property type="entry name" value="Tpx_Peroxidase_subfamily"/>
</dbReference>
<protein>
    <recommendedName>
        <fullName evidence="11">Alkyl hydroperoxide reductase E</fullName>
        <ecNumber evidence="10">1.11.1.29</ecNumber>
    </recommendedName>
    <alternativeName>
        <fullName evidence="12">Mycoredoxin-dependent peroxiredoxin</fullName>
    </alternativeName>
    <alternativeName>
        <fullName evidence="13">Peroxiredoxin AhpE</fullName>
    </alternativeName>
    <alternativeName>
        <fullName evidence="5">Thioredoxin peroxidase</fullName>
    </alternativeName>
</protein>
<sequence length="153" mass="17075">MPIEPGRPAPDFELSDQHGQTVRLADFVGRRNVVLVFYPLAFSGVCQGELLALREASADLVNDRVQLLTVSVDSMFAHRVWAERESLEFPLLSDFWPHGGTAQAYGVFDETRGVARRATFVIDTGGVVRWRVVNPISESRDVDDYRKALAELA</sequence>
<dbReference type="InterPro" id="IPR024706">
    <property type="entry name" value="Peroxiredoxin_AhpC-typ"/>
</dbReference>
<evidence type="ECO:0000256" key="13">
    <source>
        <dbReference type="ARBA" id="ARBA00083736"/>
    </source>
</evidence>
<comment type="similarity">
    <text evidence="8">Belongs to the peroxiredoxin family. AhpE subfamily.</text>
</comment>
<dbReference type="RefSeq" id="WP_040270138.1">
    <property type="nucleotide sequence ID" value="NZ_JROO01000004.1"/>
</dbReference>
<comment type="function">
    <text evidence="7">Thiol-specific peroxidase that catalyzes the reduction of hydrogen peroxide and organic hydroperoxides to water and alcohols, respectively. Plays a role in cell protection against oxidative stress by detoxifying peroxides. May represent an important antioxidant defense against cytotoxic peroxides, especially peroxynitrite, which can be formed by activated macrophages during infection.</text>
</comment>
<proteinExistence type="inferred from homology"/>
<evidence type="ECO:0000256" key="9">
    <source>
        <dbReference type="ARBA" id="ARBA00065226"/>
    </source>
</evidence>
<dbReference type="Gene3D" id="3.40.30.10">
    <property type="entry name" value="Glutaredoxin"/>
    <property type="match status" value="1"/>
</dbReference>
<organism evidence="16 17">
    <name type="scientific">Streptomonospora alba</name>
    <dbReference type="NCBI Taxonomy" id="183763"/>
    <lineage>
        <taxon>Bacteria</taxon>
        <taxon>Bacillati</taxon>
        <taxon>Actinomycetota</taxon>
        <taxon>Actinomycetes</taxon>
        <taxon>Streptosporangiales</taxon>
        <taxon>Nocardiopsidaceae</taxon>
        <taxon>Streptomonospora</taxon>
    </lineage>
</organism>
<evidence type="ECO:0000313" key="17">
    <source>
        <dbReference type="Proteomes" id="UP000031675"/>
    </source>
</evidence>
<evidence type="ECO:0000256" key="10">
    <source>
        <dbReference type="ARBA" id="ARBA00067009"/>
    </source>
</evidence>
<comment type="catalytic activity">
    <reaction evidence="6">
        <text>[mycoredoxin]-L-dithiol + a hydroperoxide = [mycoredoxin]-L-disulfide + an alcohol + H2O</text>
        <dbReference type="Rhea" id="RHEA:62640"/>
        <dbReference type="Rhea" id="RHEA-COMP:16137"/>
        <dbReference type="Rhea" id="RHEA-COMP:16138"/>
        <dbReference type="ChEBI" id="CHEBI:15377"/>
        <dbReference type="ChEBI" id="CHEBI:29950"/>
        <dbReference type="ChEBI" id="CHEBI:30879"/>
        <dbReference type="ChEBI" id="CHEBI:35924"/>
        <dbReference type="ChEBI" id="CHEBI:50058"/>
        <dbReference type="EC" id="1.11.1.29"/>
    </reaction>
</comment>
<evidence type="ECO:0000256" key="4">
    <source>
        <dbReference type="ARBA" id="ARBA00023284"/>
    </source>
</evidence>
<dbReference type="InterPro" id="IPR036249">
    <property type="entry name" value="Thioredoxin-like_sf"/>
</dbReference>
<dbReference type="OrthoDB" id="9812811at2"/>
<evidence type="ECO:0000256" key="8">
    <source>
        <dbReference type="ARBA" id="ARBA00060973"/>
    </source>
</evidence>
<evidence type="ECO:0000256" key="12">
    <source>
        <dbReference type="ARBA" id="ARBA00082991"/>
    </source>
</evidence>
<gene>
    <name evidence="16" type="ORF">LP52_01650</name>
</gene>
<dbReference type="Proteomes" id="UP000031675">
    <property type="component" value="Unassembled WGS sequence"/>
</dbReference>
<dbReference type="PANTHER" id="PTHR43110">
    <property type="entry name" value="THIOL PEROXIDASE"/>
    <property type="match status" value="1"/>
</dbReference>
<dbReference type="PANTHER" id="PTHR43110:SF1">
    <property type="entry name" value="THIOL PEROXIDASE"/>
    <property type="match status" value="1"/>
</dbReference>
<dbReference type="PIRSF" id="PIRSF000239">
    <property type="entry name" value="AHPC"/>
    <property type="match status" value="1"/>
</dbReference>
<dbReference type="InterPro" id="IPR013766">
    <property type="entry name" value="Thioredoxin_domain"/>
</dbReference>
<evidence type="ECO:0000256" key="1">
    <source>
        <dbReference type="ARBA" id="ARBA00022559"/>
    </source>
</evidence>